<dbReference type="InterPro" id="IPR002798">
    <property type="entry name" value="SpoIIM-like"/>
</dbReference>
<feature type="transmembrane region" description="Helical" evidence="1">
    <location>
        <begin position="107"/>
        <end position="126"/>
    </location>
</feature>
<keyword evidence="1" id="KW-0472">Membrane</keyword>
<feature type="transmembrane region" description="Helical" evidence="1">
    <location>
        <begin position="67"/>
        <end position="95"/>
    </location>
</feature>
<keyword evidence="3" id="KW-1185">Reference proteome</keyword>
<evidence type="ECO:0000313" key="3">
    <source>
        <dbReference type="Proteomes" id="UP000284868"/>
    </source>
</evidence>
<keyword evidence="1" id="KW-1133">Transmembrane helix</keyword>
<dbReference type="RefSeq" id="WP_022420641.1">
    <property type="nucleotide sequence ID" value="NZ_CAJKGD010000002.1"/>
</dbReference>
<feature type="transmembrane region" description="Helical" evidence="1">
    <location>
        <begin position="132"/>
        <end position="151"/>
    </location>
</feature>
<feature type="transmembrane region" description="Helical" evidence="1">
    <location>
        <begin position="16"/>
        <end position="38"/>
    </location>
</feature>
<feature type="transmembrane region" description="Helical" evidence="1">
    <location>
        <begin position="163"/>
        <end position="185"/>
    </location>
</feature>
<proteinExistence type="predicted"/>
<keyword evidence="1" id="KW-0812">Transmembrane</keyword>
<sequence>MKKHRYHGFLRKYKNVYLYIAVLVFCGSLMGLFLSSFINLSDIQQLSSFLTTIDAGVEKYDYFISQFFLGILFILFVFLLGTSFIGIPLISLVIFTKGVQIGFSCALFILTYEWKGILGILLALIPQVLFDLMFTFLIAASAIQLSMYIIYSTTNRERLDYKRLLNSILNDIFLCFIIVLIGSYLKSTIGIECIRLFNLL</sequence>
<dbReference type="Proteomes" id="UP000284868">
    <property type="component" value="Unassembled WGS sequence"/>
</dbReference>
<organism evidence="2 3">
    <name type="scientific">Amedibacillus dolichus</name>
    <dbReference type="NCBI Taxonomy" id="31971"/>
    <lineage>
        <taxon>Bacteria</taxon>
        <taxon>Bacillati</taxon>
        <taxon>Bacillota</taxon>
        <taxon>Erysipelotrichia</taxon>
        <taxon>Erysipelotrichales</taxon>
        <taxon>Erysipelotrichaceae</taxon>
        <taxon>Amedibacillus</taxon>
    </lineage>
</organism>
<gene>
    <name evidence="2" type="ORF">DWZ83_07275</name>
</gene>
<dbReference type="OrthoDB" id="1648431at2"/>
<comment type="caution">
    <text evidence="2">The sequence shown here is derived from an EMBL/GenBank/DDBJ whole genome shotgun (WGS) entry which is preliminary data.</text>
</comment>
<accession>A0A415P9U0</accession>
<dbReference type="AlphaFoldDB" id="A0A415P9U0"/>
<name>A0A415P9U0_9FIRM</name>
<evidence type="ECO:0000256" key="1">
    <source>
        <dbReference type="SAM" id="Phobius"/>
    </source>
</evidence>
<dbReference type="Pfam" id="PF01944">
    <property type="entry name" value="SpoIIM"/>
    <property type="match status" value="1"/>
</dbReference>
<reference evidence="2 3" key="1">
    <citation type="submission" date="2018-08" db="EMBL/GenBank/DDBJ databases">
        <title>A genome reference for cultivated species of the human gut microbiota.</title>
        <authorList>
            <person name="Zou Y."/>
            <person name="Xue W."/>
            <person name="Luo G."/>
        </authorList>
    </citation>
    <scope>NUCLEOTIDE SEQUENCE [LARGE SCALE GENOMIC DNA]</scope>
    <source>
        <strain evidence="2 3">AF35-6BH</strain>
    </source>
</reference>
<protein>
    <submittedName>
        <fullName evidence="2">Stage II sporulation protein M</fullName>
    </submittedName>
</protein>
<evidence type="ECO:0000313" key="2">
    <source>
        <dbReference type="EMBL" id="RHM09485.1"/>
    </source>
</evidence>
<dbReference type="EMBL" id="QRPK01000037">
    <property type="protein sequence ID" value="RHM09485.1"/>
    <property type="molecule type" value="Genomic_DNA"/>
</dbReference>